<dbReference type="PROSITE" id="PS50949">
    <property type="entry name" value="HTH_GNTR"/>
    <property type="match status" value="1"/>
</dbReference>
<dbReference type="CDD" id="cd07377">
    <property type="entry name" value="WHTH_GntR"/>
    <property type="match status" value="1"/>
</dbReference>
<dbReference type="InterPro" id="IPR036388">
    <property type="entry name" value="WH-like_DNA-bd_sf"/>
</dbReference>
<sequence>MKNDSASKPMYEQIFEALRERIRLQQYKIGDRVPSEKELCDEFGVSRITTKKALEMLVAQQLVVRQPGRGSFVADPALFADHTLAQESAEAALSGISDQKLDRPSATNRKRMIGLVITHFSDMYGTELVYGMEEASREHDGFLVLRRSFGVPEQEQRNIVELLELGVDGLIIFPAQGEYFSEEILKLVIGKFPFVMIDRFLKGIPASSVSTDNAGAAKAGTRHLFELGHRNIAFLTQPPINTTAIEERIKGIVEAHTEQGVLVNRELWVESLVSTLPNSFDPQDQVTDVDTLVRHLEAHPEITALFAAEYPIALLAEQAAAKLGRRIPEDLSLICFDSPENPDHIRVTHLRQNQFEMGKKAFEMVIELMKSTEHAVQRIELPAELVRGTTVVEAKTPSGSQ</sequence>
<dbReference type="SMART" id="SM00345">
    <property type="entry name" value="HTH_GNTR"/>
    <property type="match status" value="1"/>
</dbReference>
<dbReference type="InterPro" id="IPR000524">
    <property type="entry name" value="Tscrpt_reg_HTH_GntR"/>
</dbReference>
<dbReference type="Pfam" id="PF13377">
    <property type="entry name" value="Peripla_BP_3"/>
    <property type="match status" value="1"/>
</dbReference>
<accession>A0ABQ2A3T5</accession>
<evidence type="ECO:0000259" key="5">
    <source>
        <dbReference type="PROSITE" id="PS50949"/>
    </source>
</evidence>
<dbReference type="Pfam" id="PF00392">
    <property type="entry name" value="GntR"/>
    <property type="match status" value="1"/>
</dbReference>
<reference evidence="7" key="1">
    <citation type="journal article" date="2019" name="Int. J. Syst. Evol. Microbiol.">
        <title>The Global Catalogue of Microorganisms (GCM) 10K type strain sequencing project: providing services to taxonomists for standard genome sequencing and annotation.</title>
        <authorList>
            <consortium name="The Broad Institute Genomics Platform"/>
            <consortium name="The Broad Institute Genome Sequencing Center for Infectious Disease"/>
            <person name="Wu L."/>
            <person name="Ma J."/>
        </authorList>
    </citation>
    <scope>NUCLEOTIDE SEQUENCE [LARGE SCALE GENOMIC DNA]</scope>
    <source>
        <strain evidence="7">CCM 8702</strain>
    </source>
</reference>
<name>A0ABQ2A3T5_9BACL</name>
<organism evidence="6 7">
    <name type="scientific">Saccharibacillus endophyticus</name>
    <dbReference type="NCBI Taxonomy" id="2060666"/>
    <lineage>
        <taxon>Bacteria</taxon>
        <taxon>Bacillati</taxon>
        <taxon>Bacillota</taxon>
        <taxon>Bacilli</taxon>
        <taxon>Bacillales</taxon>
        <taxon>Paenibacillaceae</taxon>
        <taxon>Saccharibacillus</taxon>
    </lineage>
</organism>
<feature type="domain" description="HTH gntR-type" evidence="5">
    <location>
        <begin position="8"/>
        <end position="76"/>
    </location>
</feature>
<dbReference type="InterPro" id="IPR036390">
    <property type="entry name" value="WH_DNA-bd_sf"/>
</dbReference>
<keyword evidence="2" id="KW-0805">Transcription regulation</keyword>
<evidence type="ECO:0000256" key="4">
    <source>
        <dbReference type="ARBA" id="ARBA00023163"/>
    </source>
</evidence>
<dbReference type="Gene3D" id="1.10.10.10">
    <property type="entry name" value="Winged helix-like DNA-binding domain superfamily/Winged helix DNA-binding domain"/>
    <property type="match status" value="1"/>
</dbReference>
<dbReference type="InterPro" id="IPR046335">
    <property type="entry name" value="LacI/GalR-like_sensor"/>
</dbReference>
<dbReference type="PRINTS" id="PR00035">
    <property type="entry name" value="HTHGNTR"/>
</dbReference>
<evidence type="ECO:0000256" key="3">
    <source>
        <dbReference type="ARBA" id="ARBA00023125"/>
    </source>
</evidence>
<dbReference type="EMBL" id="BMDD01000006">
    <property type="protein sequence ID" value="GGH85611.1"/>
    <property type="molecule type" value="Genomic_DNA"/>
</dbReference>
<dbReference type="PANTHER" id="PTHR30146:SF95">
    <property type="entry name" value="RIBOSE OPERON REPRESSOR"/>
    <property type="match status" value="1"/>
</dbReference>
<dbReference type="InterPro" id="IPR028082">
    <property type="entry name" value="Peripla_BP_I"/>
</dbReference>
<dbReference type="Gene3D" id="3.40.50.2300">
    <property type="match status" value="2"/>
</dbReference>
<comment type="caution">
    <text evidence="6">The sequence shown here is derived from an EMBL/GenBank/DDBJ whole genome shotgun (WGS) entry which is preliminary data.</text>
</comment>
<evidence type="ECO:0000313" key="6">
    <source>
        <dbReference type="EMBL" id="GGH85611.1"/>
    </source>
</evidence>
<keyword evidence="3" id="KW-0238">DNA-binding</keyword>
<dbReference type="Proteomes" id="UP000605427">
    <property type="component" value="Unassembled WGS sequence"/>
</dbReference>
<evidence type="ECO:0000256" key="2">
    <source>
        <dbReference type="ARBA" id="ARBA00023015"/>
    </source>
</evidence>
<dbReference type="PANTHER" id="PTHR30146">
    <property type="entry name" value="LACI-RELATED TRANSCRIPTIONAL REPRESSOR"/>
    <property type="match status" value="1"/>
</dbReference>
<evidence type="ECO:0000256" key="1">
    <source>
        <dbReference type="ARBA" id="ARBA00022491"/>
    </source>
</evidence>
<proteinExistence type="predicted"/>
<keyword evidence="4" id="KW-0804">Transcription</keyword>
<dbReference type="SUPFAM" id="SSF46785">
    <property type="entry name" value="Winged helix' DNA-binding domain"/>
    <property type="match status" value="1"/>
</dbReference>
<keyword evidence="7" id="KW-1185">Reference proteome</keyword>
<dbReference type="SUPFAM" id="SSF53822">
    <property type="entry name" value="Periplasmic binding protein-like I"/>
    <property type="match status" value="1"/>
</dbReference>
<dbReference type="RefSeq" id="WP_229714297.1">
    <property type="nucleotide sequence ID" value="NZ_BMDD01000006.1"/>
</dbReference>
<dbReference type="CDD" id="cd06267">
    <property type="entry name" value="PBP1_LacI_sugar_binding-like"/>
    <property type="match status" value="1"/>
</dbReference>
<keyword evidence="1" id="KW-0678">Repressor</keyword>
<gene>
    <name evidence="6" type="ORF">GCM10007362_43440</name>
</gene>
<evidence type="ECO:0000313" key="7">
    <source>
        <dbReference type="Proteomes" id="UP000605427"/>
    </source>
</evidence>
<protein>
    <submittedName>
        <fullName evidence="6">LacI family transcriptional regulator</fullName>
    </submittedName>
</protein>